<evidence type="ECO:0000256" key="1">
    <source>
        <dbReference type="SAM" id="MobiDB-lite"/>
    </source>
</evidence>
<gene>
    <name evidence="2" type="ORF">CTAYLR_005958</name>
</gene>
<reference evidence="2" key="1">
    <citation type="submission" date="2023-01" db="EMBL/GenBank/DDBJ databases">
        <title>Metagenome sequencing of chrysophaentin producing Chrysophaeum taylorii.</title>
        <authorList>
            <person name="Davison J."/>
            <person name="Bewley C."/>
        </authorList>
    </citation>
    <scope>NUCLEOTIDE SEQUENCE</scope>
    <source>
        <strain evidence="2">NIES-1699</strain>
    </source>
</reference>
<keyword evidence="3" id="KW-1185">Reference proteome</keyword>
<feature type="compositionally biased region" description="Low complexity" evidence="1">
    <location>
        <begin position="42"/>
        <end position="61"/>
    </location>
</feature>
<evidence type="ECO:0008006" key="4">
    <source>
        <dbReference type="Google" id="ProtNLM"/>
    </source>
</evidence>
<evidence type="ECO:0000313" key="3">
    <source>
        <dbReference type="Proteomes" id="UP001230188"/>
    </source>
</evidence>
<protein>
    <recommendedName>
        <fullName evidence="4">PDZ domain-containing protein</fullName>
    </recommendedName>
</protein>
<dbReference type="AlphaFoldDB" id="A0AAD7ULB2"/>
<name>A0AAD7ULB2_9STRA</name>
<accession>A0AAD7ULB2</accession>
<dbReference type="Proteomes" id="UP001230188">
    <property type="component" value="Unassembled WGS sequence"/>
</dbReference>
<proteinExistence type="predicted"/>
<organism evidence="2 3">
    <name type="scientific">Chrysophaeum taylorii</name>
    <dbReference type="NCBI Taxonomy" id="2483200"/>
    <lineage>
        <taxon>Eukaryota</taxon>
        <taxon>Sar</taxon>
        <taxon>Stramenopiles</taxon>
        <taxon>Ochrophyta</taxon>
        <taxon>Pelagophyceae</taxon>
        <taxon>Pelagomonadales</taxon>
        <taxon>Pelagomonadaceae</taxon>
        <taxon>Chrysophaeum</taxon>
    </lineage>
</organism>
<dbReference type="EMBL" id="JAQMWT010000166">
    <property type="protein sequence ID" value="KAJ8608579.1"/>
    <property type="molecule type" value="Genomic_DNA"/>
</dbReference>
<evidence type="ECO:0000313" key="2">
    <source>
        <dbReference type="EMBL" id="KAJ8608579.1"/>
    </source>
</evidence>
<sequence>MLWLFYVLVSRRVPRMNELRASNDVEALLAQASQLRREASEAEMSLAEEASSSTSPTTSPTTFRIVLPMAKPDWSVVDEEVEFKPQLEGESELVRIEVPVPCGLVLEESEDGSVVVAAVGDDSNAMRAGVRVGDVLRATSAVRPQMEMPTWQLLGGGVGRPRFFRFVFGADLQGPPKRTFEDVLAAVASNRDDPQNRPALLVFERRCV</sequence>
<feature type="region of interest" description="Disordered" evidence="1">
    <location>
        <begin position="40"/>
        <end position="61"/>
    </location>
</feature>
<comment type="caution">
    <text evidence="2">The sequence shown here is derived from an EMBL/GenBank/DDBJ whole genome shotgun (WGS) entry which is preliminary data.</text>
</comment>